<reference evidence="2" key="1">
    <citation type="submission" date="2016-02" db="EMBL/GenBank/DDBJ databases">
        <authorList>
            <person name="Holder M.E."/>
            <person name="Ajami N.J."/>
            <person name="Petrosino J.F."/>
        </authorList>
    </citation>
    <scope>NUCLEOTIDE SEQUENCE [LARGE SCALE GENOMIC DNA]</scope>
    <source>
        <strain evidence="2">CCUG 45958</strain>
    </source>
</reference>
<dbReference type="Proteomes" id="UP000069241">
    <property type="component" value="Chromosome"/>
</dbReference>
<evidence type="ECO:0000313" key="1">
    <source>
        <dbReference type="EMBL" id="AMD88975.1"/>
    </source>
</evidence>
<dbReference type="EMBL" id="CP014229">
    <property type="protein sequence ID" value="AMD88975.1"/>
    <property type="molecule type" value="Genomic_DNA"/>
</dbReference>
<protein>
    <submittedName>
        <fullName evidence="1">Uncharacterized protein</fullName>
    </submittedName>
</protein>
<dbReference type="KEGG" id="dfi:AXF13_01935"/>
<proteinExistence type="predicted"/>
<gene>
    <name evidence="1" type="ORF">AXF13_01935</name>
</gene>
<dbReference type="AlphaFoldDB" id="A0A0X8JHL8"/>
<organism evidence="1 2">
    <name type="scientific">Desulfovibrio fairfieldensis</name>
    <dbReference type="NCBI Taxonomy" id="44742"/>
    <lineage>
        <taxon>Bacteria</taxon>
        <taxon>Pseudomonadati</taxon>
        <taxon>Thermodesulfobacteriota</taxon>
        <taxon>Desulfovibrionia</taxon>
        <taxon>Desulfovibrionales</taxon>
        <taxon>Desulfovibrionaceae</taxon>
        <taxon>Desulfovibrio</taxon>
    </lineage>
</organism>
<accession>A0A0X8JHL8</accession>
<dbReference type="RefSeq" id="WP_062251446.1">
    <property type="nucleotide sequence ID" value="NZ_CP014229.1"/>
</dbReference>
<sequence length="495" mass="56759">MINELMLMDRALESTWVRYLEFLQDPELAPAQAVDFLDRLAVEPDEYLGYTNTAFPDVRTMWLLRLGRDEEAAATRIKALDYGCQRCSTNKAVTAWLEASAVVREAKARYYRRWPSHIPPYQELSTLPLTWLERGPVPVKRMWDACKPESRRKTLLKGTDAYLFRCFAAAHNEKYAASPELFDADPAMAENKRKYERDAYNLCEYRTREAQFDAPFINHFLATYSGTLDLEALLRKAATERGGDFTYKLTAGYGIGSPVLFADERNVNYCSNGDTVYLLYILKKCGYLEDIFKALPSLPEDFPLLLMCFADAGIRQRVEEYMGLPGLAAMYDLAFAARRLNVREQVRLVDFGRKNPRFQNLLGASLSRYGYHIYNQYTPKPDWFVQEFAQFSCAFCADVLLFLVSAPDALPLLRQIMEYGPGTQFEGGPMLSYGFDFCWPYFSRNILGYLALRGDSRLAAWQEAELMKSDNYAAMHRRLKTQALVDALQKLPSRA</sequence>
<keyword evidence="2" id="KW-1185">Reference proteome</keyword>
<evidence type="ECO:0000313" key="2">
    <source>
        <dbReference type="Proteomes" id="UP000069241"/>
    </source>
</evidence>
<name>A0A0X8JHL8_9BACT</name>